<evidence type="ECO:0000313" key="3">
    <source>
        <dbReference type="Proteomes" id="UP000326396"/>
    </source>
</evidence>
<evidence type="ECO:0000256" key="1">
    <source>
        <dbReference type="SAM" id="MobiDB-lite"/>
    </source>
</evidence>
<feature type="compositionally biased region" description="Basic and acidic residues" evidence="1">
    <location>
        <begin position="47"/>
        <end position="72"/>
    </location>
</feature>
<gene>
    <name evidence="2" type="ORF">E3N88_00052</name>
</gene>
<dbReference type="AlphaFoldDB" id="A0A5N6PYT2"/>
<dbReference type="Proteomes" id="UP000326396">
    <property type="component" value="Linkage Group LG1"/>
</dbReference>
<organism evidence="2 3">
    <name type="scientific">Mikania micrantha</name>
    <name type="common">bitter vine</name>
    <dbReference type="NCBI Taxonomy" id="192012"/>
    <lineage>
        <taxon>Eukaryota</taxon>
        <taxon>Viridiplantae</taxon>
        <taxon>Streptophyta</taxon>
        <taxon>Embryophyta</taxon>
        <taxon>Tracheophyta</taxon>
        <taxon>Spermatophyta</taxon>
        <taxon>Magnoliopsida</taxon>
        <taxon>eudicotyledons</taxon>
        <taxon>Gunneridae</taxon>
        <taxon>Pentapetalae</taxon>
        <taxon>asterids</taxon>
        <taxon>campanulids</taxon>
        <taxon>Asterales</taxon>
        <taxon>Asteraceae</taxon>
        <taxon>Asteroideae</taxon>
        <taxon>Heliantheae alliance</taxon>
        <taxon>Eupatorieae</taxon>
        <taxon>Mikania</taxon>
    </lineage>
</organism>
<name>A0A5N6PYT2_9ASTR</name>
<feature type="region of interest" description="Disordered" evidence="1">
    <location>
        <begin position="36"/>
        <end position="80"/>
    </location>
</feature>
<comment type="caution">
    <text evidence="2">The sequence shown here is derived from an EMBL/GenBank/DDBJ whole genome shotgun (WGS) entry which is preliminary data.</text>
</comment>
<evidence type="ECO:0000313" key="2">
    <source>
        <dbReference type="EMBL" id="KAD7476916.1"/>
    </source>
</evidence>
<accession>A0A5N6PYT2</accession>
<dbReference type="EMBL" id="SZYD01000001">
    <property type="protein sequence ID" value="KAD7476916.1"/>
    <property type="molecule type" value="Genomic_DNA"/>
</dbReference>
<reference evidence="2 3" key="1">
    <citation type="submission" date="2019-05" db="EMBL/GenBank/DDBJ databases">
        <title>Mikania micrantha, genome provides insights into the molecular mechanism of rapid growth.</title>
        <authorList>
            <person name="Liu B."/>
        </authorList>
    </citation>
    <scope>NUCLEOTIDE SEQUENCE [LARGE SCALE GENOMIC DNA]</scope>
    <source>
        <strain evidence="2">NLD-2019</strain>
        <tissue evidence="2">Leaf</tissue>
    </source>
</reference>
<proteinExistence type="predicted"/>
<keyword evidence="3" id="KW-1185">Reference proteome</keyword>
<protein>
    <submittedName>
        <fullName evidence="2">Uncharacterized protein</fullName>
    </submittedName>
</protein>
<sequence length="80" mass="9512">MLRLKLRMGLSDADCQPRMNGCHELNVMYELRRRCKMAGQKGRPRKQPQEPEEPRIENEEPVNEDDHEHNEQPESEDELL</sequence>